<evidence type="ECO:0000256" key="6">
    <source>
        <dbReference type="ARBA" id="ARBA00022989"/>
    </source>
</evidence>
<dbReference type="GO" id="GO:0033188">
    <property type="term" value="F:sphingomyelin synthase activity"/>
    <property type="evidence" value="ECO:0007669"/>
    <property type="project" value="TreeGrafter"/>
</dbReference>
<feature type="compositionally biased region" description="Polar residues" evidence="9">
    <location>
        <begin position="214"/>
        <end position="223"/>
    </location>
</feature>
<dbReference type="GO" id="GO:0000139">
    <property type="term" value="C:Golgi membrane"/>
    <property type="evidence" value="ECO:0007669"/>
    <property type="project" value="TreeGrafter"/>
</dbReference>
<evidence type="ECO:0000313" key="13">
    <source>
        <dbReference type="WBParaSite" id="PSAMB.scaffold107size78742.g2030.t1"/>
    </source>
</evidence>
<evidence type="ECO:0000256" key="7">
    <source>
        <dbReference type="ARBA" id="ARBA00023098"/>
    </source>
</evidence>
<feature type="region of interest" description="Disordered" evidence="9">
    <location>
        <begin position="179"/>
        <end position="236"/>
    </location>
</feature>
<keyword evidence="6 10" id="KW-1133">Transmembrane helix</keyword>
<keyword evidence="7" id="KW-0443">Lipid metabolism</keyword>
<dbReference type="GO" id="GO:0005886">
    <property type="term" value="C:plasma membrane"/>
    <property type="evidence" value="ECO:0007669"/>
    <property type="project" value="TreeGrafter"/>
</dbReference>
<accession>A0A914UKK6</accession>
<feature type="transmembrane region" description="Helical" evidence="10">
    <location>
        <begin position="310"/>
        <end position="333"/>
    </location>
</feature>
<dbReference type="InterPro" id="IPR025749">
    <property type="entry name" value="Sphingomyelin_synth-like_dom"/>
</dbReference>
<keyword evidence="3" id="KW-0808">Transferase</keyword>
<feature type="compositionally biased region" description="Polar residues" evidence="9">
    <location>
        <begin position="191"/>
        <end position="204"/>
    </location>
</feature>
<dbReference type="GO" id="GO:0006686">
    <property type="term" value="P:sphingomyelin biosynthetic process"/>
    <property type="evidence" value="ECO:0007669"/>
    <property type="project" value="TreeGrafter"/>
</dbReference>
<comment type="subcellular location">
    <subcellularLocation>
        <location evidence="1">Membrane</location>
        <topology evidence="1">Multi-pass membrane protein</topology>
    </subcellularLocation>
</comment>
<feature type="transmembrane region" description="Helical" evidence="10">
    <location>
        <begin position="437"/>
        <end position="456"/>
    </location>
</feature>
<dbReference type="WBParaSite" id="PSAMB.scaffold107size78742.g2030.t1">
    <property type="protein sequence ID" value="PSAMB.scaffold107size78742.g2030.t1"/>
    <property type="gene ID" value="PSAMB.scaffold107size78742.g2030"/>
</dbReference>
<name>A0A914UKK6_9BILA</name>
<dbReference type="AlphaFoldDB" id="A0A914UKK6"/>
<dbReference type="InterPro" id="IPR045221">
    <property type="entry name" value="Sphingomyelin_synth-like"/>
</dbReference>
<evidence type="ECO:0000256" key="2">
    <source>
        <dbReference type="ARBA" id="ARBA00005441"/>
    </source>
</evidence>
<dbReference type="Pfam" id="PF14360">
    <property type="entry name" value="PAP2_C"/>
    <property type="match status" value="1"/>
</dbReference>
<evidence type="ECO:0000256" key="4">
    <source>
        <dbReference type="ARBA" id="ARBA00022692"/>
    </source>
</evidence>
<reference evidence="13" key="1">
    <citation type="submission" date="2022-11" db="UniProtKB">
        <authorList>
            <consortium name="WormBaseParasite"/>
        </authorList>
    </citation>
    <scope>IDENTIFICATION</scope>
</reference>
<evidence type="ECO:0000313" key="12">
    <source>
        <dbReference type="Proteomes" id="UP000887566"/>
    </source>
</evidence>
<dbReference type="GO" id="GO:0005789">
    <property type="term" value="C:endoplasmic reticulum membrane"/>
    <property type="evidence" value="ECO:0007669"/>
    <property type="project" value="TreeGrafter"/>
</dbReference>
<dbReference type="Proteomes" id="UP000887566">
    <property type="component" value="Unplaced"/>
</dbReference>
<evidence type="ECO:0000256" key="3">
    <source>
        <dbReference type="ARBA" id="ARBA00022679"/>
    </source>
</evidence>
<feature type="transmembrane region" description="Helical" evidence="10">
    <location>
        <begin position="463"/>
        <end position="482"/>
    </location>
</feature>
<protein>
    <submittedName>
        <fullName evidence="13">Sphingomyelin synthase-like domain-containing protein</fullName>
    </submittedName>
</protein>
<evidence type="ECO:0000256" key="8">
    <source>
        <dbReference type="ARBA" id="ARBA00023136"/>
    </source>
</evidence>
<feature type="transmembrane region" description="Helical" evidence="10">
    <location>
        <begin position="412"/>
        <end position="431"/>
    </location>
</feature>
<evidence type="ECO:0000259" key="11">
    <source>
        <dbReference type="Pfam" id="PF14360"/>
    </source>
</evidence>
<keyword evidence="8 10" id="KW-0472">Membrane</keyword>
<dbReference type="PANTHER" id="PTHR21290">
    <property type="entry name" value="SPHINGOMYELIN SYNTHETASE"/>
    <property type="match status" value="1"/>
</dbReference>
<feature type="region of interest" description="Disordered" evidence="9">
    <location>
        <begin position="46"/>
        <end position="69"/>
    </location>
</feature>
<keyword evidence="5" id="KW-0746">Sphingolipid metabolism</keyword>
<comment type="similarity">
    <text evidence="2">Belongs to the sphingomyelin synthase family.</text>
</comment>
<proteinExistence type="inferred from homology"/>
<evidence type="ECO:0000256" key="1">
    <source>
        <dbReference type="ARBA" id="ARBA00004141"/>
    </source>
</evidence>
<evidence type="ECO:0000256" key="5">
    <source>
        <dbReference type="ARBA" id="ARBA00022919"/>
    </source>
</evidence>
<keyword evidence="12" id="KW-1185">Reference proteome</keyword>
<feature type="transmembrane region" description="Helical" evidence="10">
    <location>
        <begin position="268"/>
        <end position="290"/>
    </location>
</feature>
<feature type="domain" description="Sphingomyelin synthase-like" evidence="11">
    <location>
        <begin position="409"/>
        <end position="480"/>
    </location>
</feature>
<dbReference type="PANTHER" id="PTHR21290:SF34">
    <property type="entry name" value="PHOSPHATIDYLCHOLINE:CERAMIDE CHOLINEPHOSPHOTRANSFERASE 3-RELATED"/>
    <property type="match status" value="1"/>
</dbReference>
<dbReference type="CDD" id="cd01610">
    <property type="entry name" value="PAP2_like"/>
    <property type="match status" value="1"/>
</dbReference>
<evidence type="ECO:0000256" key="9">
    <source>
        <dbReference type="SAM" id="MobiDB-lite"/>
    </source>
</evidence>
<sequence length="575" mass="63486">MGESRSDKRTRRPLYCVCTDEACVAGGARVVAAYCRALPTGSLPPSRHATDDVFHSKSGAASTDSAGRDACSRRRDWPVRAGDLASEALSNCDWARALACWNSPSFRRARRLSSDRDDRHSFSNASTAAVCRLNVNGGAGAERPVSAVCASVASEEGAWRPFSLCLAVADGHLQATLDGSEGARPPAVYPTNKTLPSAARQNGGPSRDLKFRPGNNSGVTIDVSSGDEDDRLLGGSVDSSDPSWSLGVPASYTRVVAPDSYPKEHYKLACVAFCFLLAAASNWAALAYIHDYVGRTPLPDVVFALVPEQSWALRVGDTLVTVCTWSMILTAVLHKHRWIVFRRVGVIAACLYSMRTLSQMSTLLPAGYADNQRECRARLNSTNWSVFVSRFLEQSLHIGFQQAHRGYLCGDLLFSGHTLAMVLSAFTVSYYSPKKLWLWQYLVHAAAVAGMCCMVLCRTHYTVDVIFAYWLTAGLFTLYHGYCEILSVSQRRQSAFGRLWLFSVISWLECHFPPGRLQNAFEWPFSYPDCCVQAMRKWSLTDFDSRTTLNRRPEEEFPSDAANGRRQQNGYVHSI</sequence>
<keyword evidence="4 10" id="KW-0812">Transmembrane</keyword>
<feature type="compositionally biased region" description="Polar residues" evidence="9">
    <location>
        <begin position="565"/>
        <end position="575"/>
    </location>
</feature>
<organism evidence="12 13">
    <name type="scientific">Plectus sambesii</name>
    <dbReference type="NCBI Taxonomy" id="2011161"/>
    <lineage>
        <taxon>Eukaryota</taxon>
        <taxon>Metazoa</taxon>
        <taxon>Ecdysozoa</taxon>
        <taxon>Nematoda</taxon>
        <taxon>Chromadorea</taxon>
        <taxon>Plectida</taxon>
        <taxon>Plectina</taxon>
        <taxon>Plectoidea</taxon>
        <taxon>Plectidae</taxon>
        <taxon>Plectus</taxon>
    </lineage>
</organism>
<evidence type="ECO:0000256" key="10">
    <source>
        <dbReference type="SAM" id="Phobius"/>
    </source>
</evidence>
<feature type="region of interest" description="Disordered" evidence="9">
    <location>
        <begin position="552"/>
        <end position="575"/>
    </location>
</feature>
<dbReference type="GO" id="GO:0047493">
    <property type="term" value="F:ceramide cholinephosphotransferase activity"/>
    <property type="evidence" value="ECO:0007669"/>
    <property type="project" value="TreeGrafter"/>
</dbReference>
<dbReference type="GO" id="GO:0046513">
    <property type="term" value="P:ceramide biosynthetic process"/>
    <property type="evidence" value="ECO:0007669"/>
    <property type="project" value="TreeGrafter"/>
</dbReference>